<keyword evidence="1" id="KW-0443">Lipid metabolism</keyword>
<feature type="compositionally biased region" description="Basic and acidic residues" evidence="3">
    <location>
        <begin position="1874"/>
        <end position="1883"/>
    </location>
</feature>
<feature type="region of interest" description="Disordered" evidence="3">
    <location>
        <begin position="755"/>
        <end position="830"/>
    </location>
</feature>
<feature type="transmembrane region" description="Helical" evidence="4">
    <location>
        <begin position="1948"/>
        <end position="1970"/>
    </location>
</feature>
<feature type="region of interest" description="Disordered" evidence="3">
    <location>
        <begin position="451"/>
        <end position="477"/>
    </location>
</feature>
<keyword evidence="4" id="KW-1133">Transmembrane helix</keyword>
<feature type="compositionally biased region" description="Pro residues" evidence="3">
    <location>
        <begin position="899"/>
        <end position="915"/>
    </location>
</feature>
<feature type="compositionally biased region" description="Polar residues" evidence="3">
    <location>
        <begin position="466"/>
        <end position="475"/>
    </location>
</feature>
<reference evidence="6 7" key="1">
    <citation type="journal article" date="2016" name="Front. Microbiol.">
        <title>Genome and transcriptome sequences reveal the specific parasitism of the nematophagous Purpureocillium lilacinum 36-1.</title>
        <authorList>
            <person name="Xie J."/>
            <person name="Li S."/>
            <person name="Mo C."/>
            <person name="Xiao X."/>
            <person name="Peng D."/>
            <person name="Wang G."/>
            <person name="Xiao Y."/>
        </authorList>
    </citation>
    <scope>NUCLEOTIDE SEQUENCE [LARGE SCALE GENOMIC DNA]</scope>
    <source>
        <strain evidence="6 7">36-1</strain>
    </source>
</reference>
<accession>A0A2U3DWC0</accession>
<evidence type="ECO:0000256" key="2">
    <source>
        <dbReference type="ARBA" id="ARBA00023242"/>
    </source>
</evidence>
<feature type="compositionally biased region" description="Pro residues" evidence="3">
    <location>
        <begin position="800"/>
        <end position="817"/>
    </location>
</feature>
<dbReference type="InterPro" id="IPR016035">
    <property type="entry name" value="Acyl_Trfase/lysoPLipase"/>
</dbReference>
<sequence length="2057" mass="224463">MAPPTIGHGVFQVLGPGDNVSEWSTRIVVTRADSTAWLPTDNSVADSLVPVASDYPALPHGKVSCTAPALMQDTRGGTQGLQQRRDPFEPESMFASKVQTSTAHLVHGPGLPRVQWGGDDAPARLVKSPAHPSSRSAWKPRGGARAPLTAIVTGDLLPWSHQGDDGTKKRQRPWNQGPLPPTGMQTLEGSSGPAPLQPSPGSSSTPLASGKVRPFSLMPARPHTQRARWLRHGAPAAEHRTAPYLKGGEVLAGLVVDPVIFSLARQVPNPALSSSAHSSGTAGDSPGTFDSATNTITTSRLRDQRDRPAAQPWTRPVSAEKTPPKARLCACSPSELMHRTFVETEGRAPRRHEIPKPCDHFDLIVGTGTGGLIALMLGRLRLDLETCKELYVRLTRMVFETDKTIAGIPYRSTLFKASKLEDAIRQCVREHTIFEGEGNDGNVDEDLVSPLNPAQRSSAYPRRHSSNASTVSFSARSPAAQMAARPAFNSRYGNPNARLYDSRERRTKTAVTAVYKGSPRGSPPAILRSYDSRREPPPEFDCKIWQAGRATCAIGLAFKPIQIGQSWFHDDGVGTFNPAPEALDEAVVNEWPGREVGCFVSVGTGKRPKSSDANQQMWYEGFLGEFAEARRRLIAKIEGCEVIHEYMMREHLPRRGVNAENYYRLNVEIGVGEFGMNEWHRLSDISTGTRRYMAREAEQKMIQGISTKLAKILKAKIRWERAQQGIPELVKSTSATNYEMPLAVELPGDVPTSYIVPPHSPMSRSSFDSGPESLQVGNYPASPRSSHDRMRPVSACSRTSPPPAMTDRPLPPPPMGSPSPHGDEPDRLLVSAPSPMQYRNASGADKIAIMSPDEHPRPPSMHQVVPPATRIEPPPLPPKTPLPDSNQQQHHHHGRGPRVPTPPYPLDDEAPPPPVNMARKPDYRGRASNGKERVGRSHGHGAGVAGAGEQSRRGLSNRAAGHLLSSCTISRASLPSSMDATPAADAHVLCTYYRNRVVAEVCRSGHLECPSLADRLAADRQGRAAHHNVTDSCGPYSLDKAHALGGVFVDRFPTPTWTSRVRRQCNPPLNNQQGGRQQKPPEVAWSQSFACDRPQVPDLDPWGLDRRPIARARRGWIIFCCRARHLGPSLDSGVSWLRKHSKQEHSGKLLHVARPSEAAQEPGSTAAGLLFATHGMCRACHPRVPSSAEPLAATPSLLQQRSFGSRLLKLPSQQGRSRRAPRRSPPVPSIAHAHTRTLSLAHCSALGTAASAFLCSPALQQSAPAATDAAACPGSQGHYDDGCHHQAQEELVRSSRLPSHLSSDGFWLFGSSDPAPRRNTRPGRRVAWCSPEDEVRRLADAWAGVPAIAHPALSSGSRAFGPRVQDSASLRLQGVPTEEAKGQFSTCIGLPAFARIAWVRGASWATTGLIHCSLTQPCTNCARRFPQPVCEYGAEKPKRSSYAPTSDSRGTVARAGNGLYSHLDMEAVHDALLQVEGQVDWETRGSGGGGYGFSPYNQPIGGPSGRLVLVNGGGQGDADPLIQLRFRDKTGTLNGQDLVELMQFILKTRLKVTNSIIQDEWQIDGAHLIRAVQGASQPSNALARFEDEVRYLPMAPTKMNKELIRTHLQLMSRFKASLDGSPRPNNRFMKHWIPYSIQDPLVLHVILCSTASFLNETGRVPKVMLLIHRTNAMRMINEHISDPRRCTDDSAMLAVAQSILTSWYWGSTAELRTHMVGFKRMIEMRGGMQSLGMEGYTSKISLIDDFVIALVHETRPMLFGQPGFEFEDPVRVPLQVNFNSPLLFDCPPFLSPASPLRLHPHTAQILDEMRTVHRVVADLSDDATDEEEAAVYLAADAALTAILYVPEDVTLVEGDSETSTGPSNLSGGLKRKRQGDDTAEPRKAATTALEVRAATAEEMPDLVHRCVRKAALIYCQAVRDRVSTSRACSEDDFNQVWHWAWGAGLDRWAALSGIFVWVMIAVVPSSLSLVHSRMVKSLLVTGFMYLGTENWHVAADIAAAGLKMQRWLRGRRNGSDGGVVSEAWGGEKVVEKHGFAFKDEMPDVVPATMEEEHESDA</sequence>
<feature type="region of interest" description="Disordered" evidence="3">
    <location>
        <begin position="849"/>
        <end position="957"/>
    </location>
</feature>
<feature type="region of interest" description="Disordered" evidence="3">
    <location>
        <begin position="1209"/>
        <end position="1229"/>
    </location>
</feature>
<dbReference type="SUPFAM" id="SSF52151">
    <property type="entry name" value="FabD/lysophospholipase-like"/>
    <property type="match status" value="1"/>
</dbReference>
<evidence type="ECO:0000256" key="3">
    <source>
        <dbReference type="SAM" id="MobiDB-lite"/>
    </source>
</evidence>
<gene>
    <name evidence="6" type="ORF">PCL_04971</name>
</gene>
<feature type="compositionally biased region" description="Polar residues" evidence="3">
    <location>
        <begin position="271"/>
        <end position="299"/>
    </location>
</feature>
<feature type="compositionally biased region" description="Polar residues" evidence="3">
    <location>
        <begin position="1857"/>
        <end position="1866"/>
    </location>
</feature>
<dbReference type="InterPro" id="IPR021858">
    <property type="entry name" value="Fun_TF"/>
</dbReference>
<feature type="region of interest" description="Disordered" evidence="3">
    <location>
        <begin position="515"/>
        <end position="534"/>
    </location>
</feature>
<name>A0A2U3DWC0_PURLI</name>
<dbReference type="GO" id="GO:0019369">
    <property type="term" value="P:arachidonate metabolic process"/>
    <property type="evidence" value="ECO:0007669"/>
    <property type="project" value="TreeGrafter"/>
</dbReference>
<evidence type="ECO:0000259" key="5">
    <source>
        <dbReference type="Pfam" id="PF01734"/>
    </source>
</evidence>
<feature type="compositionally biased region" description="Basic and acidic residues" evidence="3">
    <location>
        <begin position="919"/>
        <end position="935"/>
    </location>
</feature>
<dbReference type="Gene3D" id="3.40.1090.10">
    <property type="entry name" value="Cytosolic phospholipase A2 catalytic domain"/>
    <property type="match status" value="1"/>
</dbReference>
<dbReference type="PANTHER" id="PTHR24185:SF4">
    <property type="entry name" value="SERINE HYDROLASE, PUTATIVE (AFU_ORTHOLOGUE AFUA_2G07870)-RELATED"/>
    <property type="match status" value="1"/>
</dbReference>
<keyword evidence="4" id="KW-0472">Membrane</keyword>
<protein>
    <recommendedName>
        <fullName evidence="5">PNPLA domain-containing protein</fullName>
    </recommendedName>
</protein>
<feature type="region of interest" description="Disordered" evidence="3">
    <location>
        <begin position="1853"/>
        <end position="1884"/>
    </location>
</feature>
<evidence type="ECO:0000313" key="7">
    <source>
        <dbReference type="Proteomes" id="UP000245956"/>
    </source>
</evidence>
<feature type="domain" description="PNPLA" evidence="5">
    <location>
        <begin position="355"/>
        <end position="582"/>
    </location>
</feature>
<feature type="region of interest" description="Disordered" evidence="3">
    <location>
        <begin position="108"/>
        <end position="218"/>
    </location>
</feature>
<evidence type="ECO:0000256" key="1">
    <source>
        <dbReference type="ARBA" id="ARBA00023098"/>
    </source>
</evidence>
<dbReference type="Pfam" id="PF01734">
    <property type="entry name" value="Patatin"/>
    <property type="match status" value="1"/>
</dbReference>
<dbReference type="EMBL" id="LCWV01000024">
    <property type="protein sequence ID" value="PWI66558.1"/>
    <property type="molecule type" value="Genomic_DNA"/>
</dbReference>
<keyword evidence="2" id="KW-0539">Nucleus</keyword>
<organism evidence="6 7">
    <name type="scientific">Purpureocillium lilacinum</name>
    <name type="common">Paecilomyces lilacinus</name>
    <dbReference type="NCBI Taxonomy" id="33203"/>
    <lineage>
        <taxon>Eukaryota</taxon>
        <taxon>Fungi</taxon>
        <taxon>Dikarya</taxon>
        <taxon>Ascomycota</taxon>
        <taxon>Pezizomycotina</taxon>
        <taxon>Sordariomycetes</taxon>
        <taxon>Hypocreomycetidae</taxon>
        <taxon>Hypocreales</taxon>
        <taxon>Ophiocordycipitaceae</taxon>
        <taxon>Purpureocillium</taxon>
    </lineage>
</organism>
<keyword evidence="4" id="KW-0812">Transmembrane</keyword>
<dbReference type="GO" id="GO:0016020">
    <property type="term" value="C:membrane"/>
    <property type="evidence" value="ECO:0007669"/>
    <property type="project" value="TreeGrafter"/>
</dbReference>
<dbReference type="Proteomes" id="UP000245956">
    <property type="component" value="Unassembled WGS sequence"/>
</dbReference>
<comment type="caution">
    <text evidence="6">The sequence shown here is derived from an EMBL/GenBank/DDBJ whole genome shotgun (WGS) entry which is preliminary data.</text>
</comment>
<dbReference type="PANTHER" id="PTHR24185">
    <property type="entry name" value="CALCIUM-INDEPENDENT PHOSPHOLIPASE A2-GAMMA"/>
    <property type="match status" value="1"/>
</dbReference>
<dbReference type="InterPro" id="IPR002641">
    <property type="entry name" value="PNPLA_dom"/>
</dbReference>
<evidence type="ECO:0000256" key="4">
    <source>
        <dbReference type="SAM" id="Phobius"/>
    </source>
</evidence>
<dbReference type="GO" id="GO:0047499">
    <property type="term" value="F:calcium-independent phospholipase A2 activity"/>
    <property type="evidence" value="ECO:0007669"/>
    <property type="project" value="TreeGrafter"/>
</dbReference>
<dbReference type="Pfam" id="PF11951">
    <property type="entry name" value="Fungal_trans_2"/>
    <property type="match status" value="1"/>
</dbReference>
<dbReference type="GO" id="GO:0046486">
    <property type="term" value="P:glycerolipid metabolic process"/>
    <property type="evidence" value="ECO:0007669"/>
    <property type="project" value="UniProtKB-ARBA"/>
</dbReference>
<proteinExistence type="predicted"/>
<evidence type="ECO:0000313" key="6">
    <source>
        <dbReference type="EMBL" id="PWI66558.1"/>
    </source>
</evidence>
<feature type="region of interest" description="Disordered" evidence="3">
    <location>
        <begin position="270"/>
        <end position="325"/>
    </location>
</feature>
<feature type="compositionally biased region" description="Pro residues" evidence="3">
    <location>
        <begin position="872"/>
        <end position="881"/>
    </location>
</feature>